<protein>
    <submittedName>
        <fullName evidence="1">Uncharacterized protein</fullName>
    </submittedName>
</protein>
<reference evidence="1" key="1">
    <citation type="submission" date="2023-08" db="EMBL/GenBank/DDBJ databases">
        <title>Black Yeasts Isolated from many extreme environments.</title>
        <authorList>
            <person name="Coleine C."/>
            <person name="Stajich J.E."/>
            <person name="Selbmann L."/>
        </authorList>
    </citation>
    <scope>NUCLEOTIDE SEQUENCE</scope>
    <source>
        <strain evidence="1">CCFEE 5810</strain>
    </source>
</reference>
<dbReference type="AlphaFoldDB" id="A0AAN8A551"/>
<accession>A0AAN8A551</accession>
<name>A0AAN8A551_9PEZI</name>
<gene>
    <name evidence="1" type="ORF">LTR97_002154</name>
</gene>
<dbReference type="Proteomes" id="UP001310594">
    <property type="component" value="Unassembled WGS sequence"/>
</dbReference>
<evidence type="ECO:0000313" key="2">
    <source>
        <dbReference type="Proteomes" id="UP001310594"/>
    </source>
</evidence>
<dbReference type="EMBL" id="JAVRQU010000003">
    <property type="protein sequence ID" value="KAK5705040.1"/>
    <property type="molecule type" value="Genomic_DNA"/>
</dbReference>
<sequence length="147" mass="16504">MVDDGPVMRDLATRHGFVLKRMPSQSQSRGSDVDLPVEDLYSPSRNGVFSENWGGAQADMGPWFKGRKGSVRSTRSLNSRPELFSERLALLRNDAAPERYRVKAVDYSLSFGGRGRRLSGSAEEEGRRNCLRRCLRGYECVCDPTET</sequence>
<comment type="caution">
    <text evidence="1">The sequence shown here is derived from an EMBL/GenBank/DDBJ whole genome shotgun (WGS) entry which is preliminary data.</text>
</comment>
<evidence type="ECO:0000313" key="1">
    <source>
        <dbReference type="EMBL" id="KAK5705040.1"/>
    </source>
</evidence>
<organism evidence="1 2">
    <name type="scientific">Elasticomyces elasticus</name>
    <dbReference type="NCBI Taxonomy" id="574655"/>
    <lineage>
        <taxon>Eukaryota</taxon>
        <taxon>Fungi</taxon>
        <taxon>Dikarya</taxon>
        <taxon>Ascomycota</taxon>
        <taxon>Pezizomycotina</taxon>
        <taxon>Dothideomycetes</taxon>
        <taxon>Dothideomycetidae</taxon>
        <taxon>Mycosphaerellales</taxon>
        <taxon>Teratosphaeriaceae</taxon>
        <taxon>Elasticomyces</taxon>
    </lineage>
</organism>
<proteinExistence type="predicted"/>